<sequence>MGSLPPLLNLPTELRLIIWEDLRSLRYIDDVGYHLYIINDIVRALAWRHGGSRALMLTCRALYAESKDLPAQIHPTKCRVTVWPSSKEYAFLPNFECGRKGQPLIMTEILGPIETCRILKEAREVDVHVPKGMEDNGEIKASVETILKSITRRDAAKVHSGR</sequence>
<keyword evidence="2" id="KW-1185">Reference proteome</keyword>
<evidence type="ECO:0000313" key="2">
    <source>
        <dbReference type="Proteomes" id="UP001138500"/>
    </source>
</evidence>
<protein>
    <submittedName>
        <fullName evidence="1">Uncharacterized protein</fullName>
    </submittedName>
</protein>
<organism evidence="1 2">
    <name type="scientific">Teratosphaeria destructans</name>
    <dbReference type="NCBI Taxonomy" id="418781"/>
    <lineage>
        <taxon>Eukaryota</taxon>
        <taxon>Fungi</taxon>
        <taxon>Dikarya</taxon>
        <taxon>Ascomycota</taxon>
        <taxon>Pezizomycotina</taxon>
        <taxon>Dothideomycetes</taxon>
        <taxon>Dothideomycetidae</taxon>
        <taxon>Mycosphaerellales</taxon>
        <taxon>Teratosphaeriaceae</taxon>
        <taxon>Teratosphaeria</taxon>
    </lineage>
</organism>
<proteinExistence type="predicted"/>
<reference evidence="1 2" key="2">
    <citation type="journal article" date="2021" name="Curr. Genet.">
        <title>Genetic response to nitrogen starvation in the aggressive Eucalyptus foliar pathogen Teratosphaeria destructans.</title>
        <authorList>
            <person name="Havenga M."/>
            <person name="Wingfield B.D."/>
            <person name="Wingfield M.J."/>
            <person name="Dreyer L.L."/>
            <person name="Roets F."/>
            <person name="Aylward J."/>
        </authorList>
    </citation>
    <scope>NUCLEOTIDE SEQUENCE [LARGE SCALE GENOMIC DNA]</scope>
    <source>
        <strain evidence="1">CMW44962</strain>
    </source>
</reference>
<dbReference type="OrthoDB" id="10394058at2759"/>
<dbReference type="Proteomes" id="UP001138500">
    <property type="component" value="Unassembled WGS sequence"/>
</dbReference>
<dbReference type="AlphaFoldDB" id="A0A9W7SHW2"/>
<evidence type="ECO:0000313" key="1">
    <source>
        <dbReference type="EMBL" id="KAH9809183.1"/>
    </source>
</evidence>
<reference evidence="1 2" key="1">
    <citation type="journal article" date="2018" name="IMA Fungus">
        <title>IMA Genome-F 10: Nine draft genome sequences of Claviceps purpurea s.lat., including C. arundinis, C. humidiphila, and C. cf. spartinae, pseudomolecules for the pitch canker pathogen Fusarium circinatum, draft genome of Davidsoniella eucalypti, Grosmannia galeiformis, Quambalaria eucalypti, and Teratosphaeria destructans.</title>
        <authorList>
            <person name="Wingfield B.D."/>
            <person name="Liu M."/>
            <person name="Nguyen H.D."/>
            <person name="Lane F.A."/>
            <person name="Morgan S.W."/>
            <person name="De Vos L."/>
            <person name="Wilken P.M."/>
            <person name="Duong T.A."/>
            <person name="Aylward J."/>
            <person name="Coetzee M.P."/>
            <person name="Dadej K."/>
            <person name="De Beer Z.W."/>
            <person name="Findlay W."/>
            <person name="Havenga M."/>
            <person name="Kolarik M."/>
            <person name="Menzies J.G."/>
            <person name="Naidoo K."/>
            <person name="Pochopski O."/>
            <person name="Shoukouhi P."/>
            <person name="Santana Q.C."/>
            <person name="Seifert K.A."/>
            <person name="Soal N."/>
            <person name="Steenkamp E.T."/>
            <person name="Tatham C.T."/>
            <person name="van der Nest M.A."/>
            <person name="Wingfield M.J."/>
        </authorList>
    </citation>
    <scope>NUCLEOTIDE SEQUENCE [LARGE SCALE GENOMIC DNA]</scope>
    <source>
        <strain evidence="1">CMW44962</strain>
    </source>
</reference>
<comment type="caution">
    <text evidence="1">The sequence shown here is derived from an EMBL/GenBank/DDBJ whole genome shotgun (WGS) entry which is preliminary data.</text>
</comment>
<name>A0A9W7SHW2_9PEZI</name>
<accession>A0A9W7SHW2</accession>
<gene>
    <name evidence="1" type="ORF">Tdes44962_MAKER06210</name>
</gene>
<dbReference type="EMBL" id="RIBY02002578">
    <property type="protein sequence ID" value="KAH9809183.1"/>
    <property type="molecule type" value="Genomic_DNA"/>
</dbReference>